<evidence type="ECO:0000256" key="3">
    <source>
        <dbReference type="ARBA" id="ARBA00022692"/>
    </source>
</evidence>
<feature type="transmembrane region" description="Helical" evidence="6">
    <location>
        <begin position="748"/>
        <end position="770"/>
    </location>
</feature>
<evidence type="ECO:0000256" key="4">
    <source>
        <dbReference type="ARBA" id="ARBA00022989"/>
    </source>
</evidence>
<dbReference type="PANTHER" id="PTHR30572:SF18">
    <property type="entry name" value="ABC-TYPE MACROLIDE FAMILY EXPORT SYSTEM PERMEASE COMPONENT 2"/>
    <property type="match status" value="1"/>
</dbReference>
<evidence type="ECO:0000256" key="2">
    <source>
        <dbReference type="ARBA" id="ARBA00022475"/>
    </source>
</evidence>
<evidence type="ECO:0000256" key="6">
    <source>
        <dbReference type="SAM" id="Phobius"/>
    </source>
</evidence>
<evidence type="ECO:0000313" key="9">
    <source>
        <dbReference type="EMBL" id="GAA4915871.1"/>
    </source>
</evidence>
<feature type="transmembrane region" description="Helical" evidence="6">
    <location>
        <begin position="708"/>
        <end position="728"/>
    </location>
</feature>
<feature type="transmembrane region" description="Helical" evidence="6">
    <location>
        <begin position="280"/>
        <end position="303"/>
    </location>
</feature>
<dbReference type="InterPro" id="IPR025857">
    <property type="entry name" value="MacB_PCD"/>
</dbReference>
<comment type="subcellular location">
    <subcellularLocation>
        <location evidence="1">Cell membrane</location>
        <topology evidence="1">Multi-pass membrane protein</topology>
    </subcellularLocation>
</comment>
<feature type="transmembrane region" description="Helical" evidence="6">
    <location>
        <begin position="371"/>
        <end position="394"/>
    </location>
</feature>
<evidence type="ECO:0000259" key="8">
    <source>
        <dbReference type="Pfam" id="PF12704"/>
    </source>
</evidence>
<comment type="caution">
    <text evidence="9">The sequence shown here is derived from an EMBL/GenBank/DDBJ whole genome shotgun (WGS) entry which is preliminary data.</text>
</comment>
<dbReference type="EMBL" id="BAABJI010000002">
    <property type="protein sequence ID" value="GAA4915871.1"/>
    <property type="molecule type" value="Genomic_DNA"/>
</dbReference>
<proteinExistence type="predicted"/>
<feature type="transmembrane region" description="Helical" evidence="6">
    <location>
        <begin position="324"/>
        <end position="351"/>
    </location>
</feature>
<name>A0ABP9FZJ8_9SPHI</name>
<keyword evidence="3 6" id="KW-0812">Transmembrane</keyword>
<dbReference type="PANTHER" id="PTHR30572">
    <property type="entry name" value="MEMBRANE COMPONENT OF TRANSPORTER-RELATED"/>
    <property type="match status" value="1"/>
</dbReference>
<keyword evidence="4 6" id="KW-1133">Transmembrane helix</keyword>
<dbReference type="PROSITE" id="PS51257">
    <property type="entry name" value="PROKAR_LIPOPROTEIN"/>
    <property type="match status" value="1"/>
</dbReference>
<feature type="transmembrane region" description="Helical" evidence="6">
    <location>
        <begin position="663"/>
        <end position="688"/>
    </location>
</feature>
<keyword evidence="10" id="KW-1185">Reference proteome</keyword>
<protein>
    <submittedName>
        <fullName evidence="9">ABC transporter permease</fullName>
    </submittedName>
</protein>
<organism evidence="9 10">
    <name type="scientific">Mucilaginibacter defluvii</name>
    <dbReference type="NCBI Taxonomy" id="1196019"/>
    <lineage>
        <taxon>Bacteria</taxon>
        <taxon>Pseudomonadati</taxon>
        <taxon>Bacteroidota</taxon>
        <taxon>Sphingobacteriia</taxon>
        <taxon>Sphingobacteriales</taxon>
        <taxon>Sphingobacteriaceae</taxon>
        <taxon>Mucilaginibacter</taxon>
    </lineage>
</organism>
<dbReference type="Proteomes" id="UP001501436">
    <property type="component" value="Unassembled WGS sequence"/>
</dbReference>
<feature type="domain" description="ABC3 transporter permease C-terminal" evidence="7">
    <location>
        <begin position="666"/>
        <end position="780"/>
    </location>
</feature>
<feature type="transmembrane region" description="Helical" evidence="6">
    <location>
        <begin position="415"/>
        <end position="438"/>
    </location>
</feature>
<keyword evidence="5 6" id="KW-0472">Membrane</keyword>
<dbReference type="InterPro" id="IPR003838">
    <property type="entry name" value="ABC3_permease_C"/>
</dbReference>
<dbReference type="RefSeq" id="WP_345330980.1">
    <property type="nucleotide sequence ID" value="NZ_BAABJI010000002.1"/>
</dbReference>
<feature type="domain" description="ABC3 transporter permease C-terminal" evidence="7">
    <location>
        <begin position="283"/>
        <end position="399"/>
    </location>
</feature>
<accession>A0ABP9FZJ8</accession>
<gene>
    <name evidence="9" type="ORF">GCM10023313_19270</name>
</gene>
<keyword evidence="2" id="KW-1003">Cell membrane</keyword>
<sequence length="787" mass="86761">MLKNYFITAFRSLKRFKLFTFLNLFGLSTGMACSILIMLWVQDEKSYDKFTPNAAEIYRLTSNVSGSIAAVTPPPVVDAVKQQIPAVEKVTRVVSASATVSVAYKKFDEKNILYADANFLQFFSYPLIRGNGNVLEQPNHVVITAAAAVKYFGTEDAVDKTLKVENGYNSDYVVSGVLKNLPHNSHLQFSILLPISYYNISNGNDWGNFSAYSYIKLDKHFEATSSAIASLEKQIDLIHQKNDQSNTKSSFTLQPLTDIHLTAGLQLDVEGQGNLQNVKIFSIAAIFILVIACINFMNLSTALGSTRAKEVGLRKTIGARRIDLIIQLMGESLLVALLALMIGVLLAWFLLPLFNELASKNININLLNGRLIAQLLAIAVVVGLISGSYPAIFMSSFNPVKALKGIKAPKGELSYLRSGLVIFQFAVSVVLIISTLIVNNQLDFIRSRDIGFNKQNLLYVQVPQVGYQKANYDALKQALSFNNGVTDYTIVDHLPTNLTTGTTDVVWSGKTPDQQTVFPHIGADASFLKTFGMKLIAGRMFSANSIADDSTYLVNQTALKAMGIKPASAIGQKISTNGNQGTIIGVVQDFNFKPVQQAIEPLIIRHNSRAGFVVIRTNNANYQQVIGKLKNVFHDLYPNYPYNYGFVDQDIAKLYVTEQRTGMLFNIFSMMSVIISCLGLFGLATFAIQKRVKEIGVRRVLGASARGIVAMLSADFIKLVGSSLLVAFPVSWYIMHRWLENYAYRVTIGWWVFAIAGICAVLIALVTVSYQSVKAAYANPVKSLRND</sequence>
<dbReference type="Pfam" id="PF12704">
    <property type="entry name" value="MacB_PCD"/>
    <property type="match status" value="2"/>
</dbReference>
<evidence type="ECO:0000313" key="10">
    <source>
        <dbReference type="Proteomes" id="UP001501436"/>
    </source>
</evidence>
<evidence type="ECO:0000256" key="5">
    <source>
        <dbReference type="ARBA" id="ARBA00023136"/>
    </source>
</evidence>
<reference evidence="10" key="1">
    <citation type="journal article" date="2019" name="Int. J. Syst. Evol. Microbiol.">
        <title>The Global Catalogue of Microorganisms (GCM) 10K type strain sequencing project: providing services to taxonomists for standard genome sequencing and annotation.</title>
        <authorList>
            <consortium name="The Broad Institute Genomics Platform"/>
            <consortium name="The Broad Institute Genome Sequencing Center for Infectious Disease"/>
            <person name="Wu L."/>
            <person name="Ma J."/>
        </authorList>
    </citation>
    <scope>NUCLEOTIDE SEQUENCE [LARGE SCALE GENOMIC DNA]</scope>
    <source>
        <strain evidence="10">JCM 18283</strain>
    </source>
</reference>
<dbReference type="InterPro" id="IPR050250">
    <property type="entry name" value="Macrolide_Exporter_MacB"/>
</dbReference>
<feature type="domain" description="MacB-like periplasmic core" evidence="8">
    <location>
        <begin position="20"/>
        <end position="219"/>
    </location>
</feature>
<feature type="domain" description="MacB-like periplasmic core" evidence="8">
    <location>
        <begin position="426"/>
        <end position="591"/>
    </location>
</feature>
<evidence type="ECO:0000259" key="7">
    <source>
        <dbReference type="Pfam" id="PF02687"/>
    </source>
</evidence>
<feature type="transmembrane region" description="Helical" evidence="6">
    <location>
        <begin position="21"/>
        <end position="41"/>
    </location>
</feature>
<dbReference type="Pfam" id="PF02687">
    <property type="entry name" value="FtsX"/>
    <property type="match status" value="2"/>
</dbReference>
<evidence type="ECO:0000256" key="1">
    <source>
        <dbReference type="ARBA" id="ARBA00004651"/>
    </source>
</evidence>